<sequence>MFRAEPFVRSLLDGRRAGTYGASMRRPPFASLLLAVLALPACISSPPLRPPAPTLSAVADALFESVEREGTGVGVLVVDAATGTPLYARREHARSLPASTMKVVSTSAALSAFGPDFRFHTPVWLEGAQLGNLFLGDLVVEASGDPSLGSWRFPETALACERLADALLARGIRQWHGSVQVSQTNPGPYDLYGPGWAWDDAASAYSAAPTAFVFRENVVDLTLTRPEGQDCASPLRRPLEVRYTPPIDASSTVVYTDPGAQRAGVGCVRERGTGRTRCVWRAPGGQCPSQASLRVSVDEPQALFTACLEEALRARGIWRVPEASGQATPPALLRRESLLDFVSPSLAELVKVTNKESLNLYAERLALRFARERTGNESYAALREAMEKELARRGIPPRLLRSVDGSGLSRYNLATARGMVGVLATSLQEPSASALVDSLPIAGVDGTLANSAFPPELRGLIRAKTGTLSGQKAYVGLAERPHDAEHPRVVFALLLSNLDEQPAYTAGQVFERFAEAMVMLPSR</sequence>
<keyword evidence="3" id="KW-0121">Carboxypeptidase</keyword>
<dbReference type="PANTHER" id="PTHR30023">
    <property type="entry name" value="D-ALANYL-D-ALANINE CARBOXYPEPTIDASE"/>
    <property type="match status" value="1"/>
</dbReference>
<dbReference type="Proteomes" id="UP000217257">
    <property type="component" value="Chromosome"/>
</dbReference>
<reference evidence="3 4" key="1">
    <citation type="submission" date="2017-06" db="EMBL/GenBank/DDBJ databases">
        <title>Sequencing and comparative analysis of myxobacterial genomes.</title>
        <authorList>
            <person name="Rupp O."/>
            <person name="Goesmann A."/>
            <person name="Sogaard-Andersen L."/>
        </authorList>
    </citation>
    <scope>NUCLEOTIDE SEQUENCE [LARGE SCALE GENOMIC DNA]</scope>
    <source>
        <strain evidence="3 4">DSM 52655</strain>
    </source>
</reference>
<keyword evidence="3" id="KW-0645">Protease</keyword>
<dbReference type="PRINTS" id="PR00922">
    <property type="entry name" value="DADACBPTASE3"/>
</dbReference>
<evidence type="ECO:0000256" key="1">
    <source>
        <dbReference type="ARBA" id="ARBA00006096"/>
    </source>
</evidence>
<dbReference type="PANTHER" id="PTHR30023:SF0">
    <property type="entry name" value="PENICILLIN-SENSITIVE CARBOXYPEPTIDASE A"/>
    <property type="match status" value="1"/>
</dbReference>
<accession>A0A250J975</accession>
<name>A0A250J975_9BACT</name>
<dbReference type="KEGG" id="cfus:CYFUS_005556"/>
<dbReference type="SUPFAM" id="SSF56601">
    <property type="entry name" value="beta-lactamase/transpeptidase-like"/>
    <property type="match status" value="1"/>
</dbReference>
<dbReference type="InterPro" id="IPR012338">
    <property type="entry name" value="Beta-lactam/transpept-like"/>
</dbReference>
<comment type="similarity">
    <text evidence="1">Belongs to the peptidase S13 family.</text>
</comment>
<evidence type="ECO:0000256" key="2">
    <source>
        <dbReference type="ARBA" id="ARBA00022801"/>
    </source>
</evidence>
<dbReference type="Gene3D" id="3.40.710.10">
    <property type="entry name" value="DD-peptidase/beta-lactamase superfamily"/>
    <property type="match status" value="2"/>
</dbReference>
<dbReference type="GO" id="GO:0000270">
    <property type="term" value="P:peptidoglycan metabolic process"/>
    <property type="evidence" value="ECO:0007669"/>
    <property type="project" value="TreeGrafter"/>
</dbReference>
<dbReference type="Pfam" id="PF02113">
    <property type="entry name" value="Peptidase_S13"/>
    <property type="match status" value="1"/>
</dbReference>
<dbReference type="InterPro" id="IPR000667">
    <property type="entry name" value="Peptidase_S13"/>
</dbReference>
<dbReference type="GO" id="GO:0006508">
    <property type="term" value="P:proteolysis"/>
    <property type="evidence" value="ECO:0007669"/>
    <property type="project" value="InterPro"/>
</dbReference>
<dbReference type="GO" id="GO:0004185">
    <property type="term" value="F:serine-type carboxypeptidase activity"/>
    <property type="evidence" value="ECO:0007669"/>
    <property type="project" value="InterPro"/>
</dbReference>
<dbReference type="NCBIfam" id="TIGR00666">
    <property type="entry name" value="PBP4"/>
    <property type="match status" value="1"/>
</dbReference>
<protein>
    <submittedName>
        <fullName evidence="3">D-alanyl-D-alanine carboxypeptidase</fullName>
    </submittedName>
</protein>
<dbReference type="AlphaFoldDB" id="A0A250J975"/>
<proteinExistence type="inferred from homology"/>
<gene>
    <name evidence="3" type="ORF">CYFUS_005556</name>
</gene>
<dbReference type="EMBL" id="CP022098">
    <property type="protein sequence ID" value="ATB40108.1"/>
    <property type="molecule type" value="Genomic_DNA"/>
</dbReference>
<keyword evidence="2" id="KW-0378">Hydrolase</keyword>
<organism evidence="3 4">
    <name type="scientific">Cystobacter fuscus</name>
    <dbReference type="NCBI Taxonomy" id="43"/>
    <lineage>
        <taxon>Bacteria</taxon>
        <taxon>Pseudomonadati</taxon>
        <taxon>Myxococcota</taxon>
        <taxon>Myxococcia</taxon>
        <taxon>Myxococcales</taxon>
        <taxon>Cystobacterineae</taxon>
        <taxon>Archangiaceae</taxon>
        <taxon>Cystobacter</taxon>
    </lineage>
</organism>
<evidence type="ECO:0000313" key="4">
    <source>
        <dbReference type="Proteomes" id="UP000217257"/>
    </source>
</evidence>
<evidence type="ECO:0000313" key="3">
    <source>
        <dbReference type="EMBL" id="ATB40108.1"/>
    </source>
</evidence>